<name>A0A814MYC2_9BILA</name>
<protein>
    <submittedName>
        <fullName evidence="1">Uncharacterized protein</fullName>
    </submittedName>
</protein>
<gene>
    <name evidence="1" type="ORF">ZHD862_LOCUS16774</name>
</gene>
<evidence type="ECO:0000313" key="2">
    <source>
        <dbReference type="Proteomes" id="UP000663864"/>
    </source>
</evidence>
<dbReference type="Proteomes" id="UP000663864">
    <property type="component" value="Unassembled WGS sequence"/>
</dbReference>
<accession>A0A814MYC2</accession>
<organism evidence="1 2">
    <name type="scientific">Rotaria sordida</name>
    <dbReference type="NCBI Taxonomy" id="392033"/>
    <lineage>
        <taxon>Eukaryota</taxon>
        <taxon>Metazoa</taxon>
        <taxon>Spiralia</taxon>
        <taxon>Gnathifera</taxon>
        <taxon>Rotifera</taxon>
        <taxon>Eurotatoria</taxon>
        <taxon>Bdelloidea</taxon>
        <taxon>Philodinida</taxon>
        <taxon>Philodinidae</taxon>
        <taxon>Rotaria</taxon>
    </lineage>
</organism>
<proteinExistence type="predicted"/>
<evidence type="ECO:0000313" key="1">
    <source>
        <dbReference type="EMBL" id="CAF1084783.1"/>
    </source>
</evidence>
<sequence>MSKKAVNAYTRAQTVALCQSANIILMVSEGKEQAIEHLSKADLAFIAVLINVEGGLAKGHDKPRNSYGLKFENIKIVRGHTNRTADGTHFEYSQSPKGLKFKIENESDEQIKQAAEDDEVKEPKEGNTYVAILKNENNIEILVEINPHDISEIIQSARDKETTT</sequence>
<reference evidence="1" key="1">
    <citation type="submission" date="2021-02" db="EMBL/GenBank/DDBJ databases">
        <authorList>
            <person name="Nowell W R."/>
        </authorList>
    </citation>
    <scope>NUCLEOTIDE SEQUENCE</scope>
</reference>
<dbReference type="EMBL" id="CAJNOT010000807">
    <property type="protein sequence ID" value="CAF1084783.1"/>
    <property type="molecule type" value="Genomic_DNA"/>
</dbReference>
<comment type="caution">
    <text evidence="1">The sequence shown here is derived from an EMBL/GenBank/DDBJ whole genome shotgun (WGS) entry which is preliminary data.</text>
</comment>
<dbReference type="AlphaFoldDB" id="A0A814MYC2"/>